<proteinExistence type="predicted"/>
<dbReference type="AlphaFoldDB" id="L2GLR0"/>
<feature type="region of interest" description="Disordered" evidence="1">
    <location>
        <begin position="1"/>
        <end position="21"/>
    </location>
</feature>
<evidence type="ECO:0000313" key="4">
    <source>
        <dbReference type="Proteomes" id="UP000011082"/>
    </source>
</evidence>
<accession>L2GLR0</accession>
<feature type="transmembrane region" description="Helical" evidence="2">
    <location>
        <begin position="85"/>
        <end position="107"/>
    </location>
</feature>
<sequence length="263" mass="30301">MIPDSKNNMTTTSSPNITYDQPIRDELGVDFLTNHSNYKRDVKPEALPLKSIMTYLEEFSDKNPDEIFGKIVDDSIGTVIKVCKYVHFALTAIVILQIAAIIIGRFLLKSDKCFAPVGSRFSRSATWLFIILMIASNCVIIICFWQKNYSLSEYAPLMYSGASYGTLWFLVTLLTVLVYGIGVCAYMNKRFLLFIMYYIMYGAVYGFFYWFINSWLCGFIHWIVGPNMVLFLFVEVVIRTLFVKSGYTCMCKALRKYHKLVKK</sequence>
<gene>
    <name evidence="3" type="ORF">VICG_01133</name>
</gene>
<feature type="transmembrane region" description="Helical" evidence="2">
    <location>
        <begin position="191"/>
        <end position="212"/>
    </location>
</feature>
<feature type="transmembrane region" description="Helical" evidence="2">
    <location>
        <begin position="167"/>
        <end position="186"/>
    </location>
</feature>
<keyword evidence="4" id="KW-1185">Reference proteome</keyword>
<dbReference type="GeneID" id="19881844"/>
<keyword evidence="2" id="KW-0812">Transmembrane</keyword>
<feature type="transmembrane region" description="Helical" evidence="2">
    <location>
        <begin position="127"/>
        <end position="147"/>
    </location>
</feature>
<feature type="compositionally biased region" description="Polar residues" evidence="1">
    <location>
        <begin position="1"/>
        <end position="19"/>
    </location>
</feature>
<dbReference type="VEuPathDB" id="MicrosporidiaDB:VICG_01133"/>
<evidence type="ECO:0000313" key="3">
    <source>
        <dbReference type="EMBL" id="ELA41781.1"/>
    </source>
</evidence>
<keyword evidence="2" id="KW-1133">Transmembrane helix</keyword>
<dbReference type="Proteomes" id="UP000011082">
    <property type="component" value="Unassembled WGS sequence"/>
</dbReference>
<feature type="transmembrane region" description="Helical" evidence="2">
    <location>
        <begin position="218"/>
        <end position="238"/>
    </location>
</feature>
<protein>
    <submittedName>
        <fullName evidence="3">Uncharacterized protein</fullName>
    </submittedName>
</protein>
<evidence type="ECO:0000256" key="1">
    <source>
        <dbReference type="SAM" id="MobiDB-lite"/>
    </source>
</evidence>
<organism evidence="3 4">
    <name type="scientific">Vittaforma corneae (strain ATCC 50505)</name>
    <name type="common">Microsporidian parasite</name>
    <name type="synonym">Nosema corneum</name>
    <dbReference type="NCBI Taxonomy" id="993615"/>
    <lineage>
        <taxon>Eukaryota</taxon>
        <taxon>Fungi</taxon>
        <taxon>Fungi incertae sedis</taxon>
        <taxon>Microsporidia</taxon>
        <taxon>Nosematidae</taxon>
        <taxon>Vittaforma</taxon>
    </lineage>
</organism>
<reference evidence="4" key="1">
    <citation type="submission" date="2011-05" db="EMBL/GenBank/DDBJ databases">
        <title>The genome sequence of Vittaforma corneae strain ATCC 50505.</title>
        <authorList>
            <consortium name="The Broad Institute Genome Sequencing Platform"/>
            <person name="Cuomo C."/>
            <person name="Didier E."/>
            <person name="Bowers L."/>
            <person name="Young S.K."/>
            <person name="Zeng Q."/>
            <person name="Gargeya S."/>
            <person name="Fitzgerald M."/>
            <person name="Haas B."/>
            <person name="Abouelleil A."/>
            <person name="Alvarado L."/>
            <person name="Arachchi H.M."/>
            <person name="Berlin A."/>
            <person name="Chapman S.B."/>
            <person name="Gearin G."/>
            <person name="Goldberg J."/>
            <person name="Griggs A."/>
            <person name="Gujja S."/>
            <person name="Hansen M."/>
            <person name="Heiman D."/>
            <person name="Howarth C."/>
            <person name="Larimer J."/>
            <person name="Lui A."/>
            <person name="MacDonald P.J.P."/>
            <person name="McCowen C."/>
            <person name="Montmayeur A."/>
            <person name="Murphy C."/>
            <person name="Neiman D."/>
            <person name="Pearson M."/>
            <person name="Priest M."/>
            <person name="Roberts A."/>
            <person name="Saif S."/>
            <person name="Shea T."/>
            <person name="Sisk P."/>
            <person name="Stolte C."/>
            <person name="Sykes S."/>
            <person name="Wortman J."/>
            <person name="Nusbaum C."/>
            <person name="Birren B."/>
        </authorList>
    </citation>
    <scope>NUCLEOTIDE SEQUENCE [LARGE SCALE GENOMIC DNA]</scope>
    <source>
        <strain evidence="4">ATCC 50505</strain>
    </source>
</reference>
<keyword evidence="2" id="KW-0472">Membrane</keyword>
<dbReference type="HOGENOM" id="CLU_1058458_0_0_1"/>
<dbReference type="InParanoid" id="L2GLR0"/>
<dbReference type="RefSeq" id="XP_007604579.1">
    <property type="nucleotide sequence ID" value="XM_007604517.1"/>
</dbReference>
<name>L2GLR0_VITCO</name>
<evidence type="ECO:0000256" key="2">
    <source>
        <dbReference type="SAM" id="Phobius"/>
    </source>
</evidence>
<dbReference type="EMBL" id="JH370138">
    <property type="protein sequence ID" value="ELA41781.1"/>
    <property type="molecule type" value="Genomic_DNA"/>
</dbReference>